<dbReference type="PROSITE" id="PS00018">
    <property type="entry name" value="EF_HAND_1"/>
    <property type="match status" value="1"/>
</dbReference>
<dbReference type="AlphaFoldDB" id="A0A1G5IEJ6"/>
<evidence type="ECO:0000256" key="1">
    <source>
        <dbReference type="SAM" id="SignalP"/>
    </source>
</evidence>
<sequence>MQSICTGKSAAPLRVAMVLLCLFCFSALTVGCDDESSRASKLEEARMAIDDGNYSKAITLLDGMVGTDVLEVLASAHAGLAGIDTFEILKQVDDGGSGDGSIDLIGKMLGTGDNEILTAADIETKLSEIDLAKSILLDSVGGQAAKLDDDGKVKLAIYGLTDVVLVMGKVISSKGGNNDVTLTEEAIRALGGGFVAADITGLTLGDGVDPMVQLNEDLDAVEAGITALGTGIENNDLGEEFDAFLKKIDTSSDGYVSATEFVTYLNTI</sequence>
<dbReference type="STRING" id="419481.SAMN05216233_11950"/>
<dbReference type="InterPro" id="IPR018247">
    <property type="entry name" value="EF_Hand_1_Ca_BS"/>
</dbReference>
<reference evidence="3 4" key="1">
    <citation type="submission" date="2016-10" db="EMBL/GenBank/DDBJ databases">
        <authorList>
            <person name="de Groot N.N."/>
        </authorList>
    </citation>
    <scope>NUCLEOTIDE SEQUENCE [LARGE SCALE GENOMIC DNA]</scope>
    <source>
        <strain evidence="3 4">AA1</strain>
    </source>
</reference>
<feature type="domain" description="EF-hand" evidence="2">
    <location>
        <begin position="236"/>
        <end position="268"/>
    </location>
</feature>
<dbReference type="Proteomes" id="UP000198870">
    <property type="component" value="Unassembled WGS sequence"/>
</dbReference>
<dbReference type="GO" id="GO:0005509">
    <property type="term" value="F:calcium ion binding"/>
    <property type="evidence" value="ECO:0007669"/>
    <property type="project" value="InterPro"/>
</dbReference>
<dbReference type="InterPro" id="IPR002048">
    <property type="entry name" value="EF_hand_dom"/>
</dbReference>
<dbReference type="EMBL" id="FMUX01000019">
    <property type="protein sequence ID" value="SCY74110.1"/>
    <property type="molecule type" value="Genomic_DNA"/>
</dbReference>
<protein>
    <recommendedName>
        <fullName evidence="2">EF-hand domain-containing protein</fullName>
    </recommendedName>
</protein>
<keyword evidence="4" id="KW-1185">Reference proteome</keyword>
<feature type="signal peptide" evidence="1">
    <location>
        <begin position="1"/>
        <end position="29"/>
    </location>
</feature>
<dbReference type="RefSeq" id="WP_139164057.1">
    <property type="nucleotide sequence ID" value="NZ_FMUX01000019.1"/>
</dbReference>
<evidence type="ECO:0000259" key="2">
    <source>
        <dbReference type="PROSITE" id="PS50222"/>
    </source>
</evidence>
<dbReference type="PROSITE" id="PS50222">
    <property type="entry name" value="EF_HAND_2"/>
    <property type="match status" value="1"/>
</dbReference>
<evidence type="ECO:0000313" key="4">
    <source>
        <dbReference type="Proteomes" id="UP000198870"/>
    </source>
</evidence>
<accession>A0A1G5IEJ6</accession>
<proteinExistence type="predicted"/>
<organism evidence="3 4">
    <name type="scientific">Desulfoluna spongiiphila</name>
    <dbReference type="NCBI Taxonomy" id="419481"/>
    <lineage>
        <taxon>Bacteria</taxon>
        <taxon>Pseudomonadati</taxon>
        <taxon>Thermodesulfobacteriota</taxon>
        <taxon>Desulfobacteria</taxon>
        <taxon>Desulfobacterales</taxon>
        <taxon>Desulfolunaceae</taxon>
        <taxon>Desulfoluna</taxon>
    </lineage>
</organism>
<feature type="chain" id="PRO_5011654523" description="EF-hand domain-containing protein" evidence="1">
    <location>
        <begin position="30"/>
        <end position="268"/>
    </location>
</feature>
<name>A0A1G5IEJ6_9BACT</name>
<evidence type="ECO:0000313" key="3">
    <source>
        <dbReference type="EMBL" id="SCY74110.1"/>
    </source>
</evidence>
<gene>
    <name evidence="3" type="ORF">SAMN05216233_11950</name>
</gene>
<keyword evidence="1" id="KW-0732">Signal</keyword>